<feature type="non-terminal residue" evidence="1">
    <location>
        <position position="1"/>
    </location>
</feature>
<dbReference type="EMBL" id="UOGK01000717">
    <property type="protein sequence ID" value="VAX42568.1"/>
    <property type="molecule type" value="Genomic_DNA"/>
</dbReference>
<reference evidence="1" key="1">
    <citation type="submission" date="2018-06" db="EMBL/GenBank/DDBJ databases">
        <authorList>
            <person name="Zhirakovskaya E."/>
        </authorList>
    </citation>
    <scope>NUCLEOTIDE SEQUENCE</scope>
</reference>
<dbReference type="AlphaFoldDB" id="A0A3B1E0W9"/>
<evidence type="ECO:0000313" key="1">
    <source>
        <dbReference type="EMBL" id="VAX42568.1"/>
    </source>
</evidence>
<accession>A0A3B1E0W9</accession>
<sequence length="57" mass="6048">ETVEAKDLPGMADAVPAATFVGLSPPPAREACTIIEGTPEEMAKELVRVLREEAKVI</sequence>
<name>A0A3B1E0W9_9ZZZZ</name>
<evidence type="ECO:0008006" key="2">
    <source>
        <dbReference type="Google" id="ProtNLM"/>
    </source>
</evidence>
<organism evidence="1">
    <name type="scientific">hydrothermal vent metagenome</name>
    <dbReference type="NCBI Taxonomy" id="652676"/>
    <lineage>
        <taxon>unclassified sequences</taxon>
        <taxon>metagenomes</taxon>
        <taxon>ecological metagenomes</taxon>
    </lineage>
</organism>
<proteinExistence type="predicted"/>
<gene>
    <name evidence="1" type="ORF">MNBD_PLANCTO03-475</name>
</gene>
<protein>
    <recommendedName>
        <fullName evidence="2">Electron transfer flavoprotein, beta subunit</fullName>
    </recommendedName>
</protein>